<feature type="domain" description="SHSP" evidence="4">
    <location>
        <begin position="268"/>
        <end position="379"/>
    </location>
</feature>
<feature type="compositionally biased region" description="Low complexity" evidence="3">
    <location>
        <begin position="72"/>
        <end position="86"/>
    </location>
</feature>
<dbReference type="SUPFAM" id="SSF49764">
    <property type="entry name" value="HSP20-like chaperones"/>
    <property type="match status" value="2"/>
</dbReference>
<comment type="caution">
    <text evidence="5">The sequence shown here is derived from an EMBL/GenBank/DDBJ whole genome shotgun (WGS) entry which is preliminary data.</text>
</comment>
<feature type="region of interest" description="Disordered" evidence="3">
    <location>
        <begin position="179"/>
        <end position="243"/>
    </location>
</feature>
<feature type="compositionally biased region" description="Polar residues" evidence="3">
    <location>
        <begin position="59"/>
        <end position="71"/>
    </location>
</feature>
<dbReference type="Proteomes" id="UP000019149">
    <property type="component" value="Unassembled WGS sequence"/>
</dbReference>
<dbReference type="GO" id="GO:0042026">
    <property type="term" value="P:protein refolding"/>
    <property type="evidence" value="ECO:0007669"/>
    <property type="project" value="TreeGrafter"/>
</dbReference>
<dbReference type="InterPro" id="IPR008978">
    <property type="entry name" value="HSP20-like_chaperone"/>
</dbReference>
<feature type="compositionally biased region" description="Polar residues" evidence="3">
    <location>
        <begin position="189"/>
        <end position="224"/>
    </location>
</feature>
<dbReference type="Pfam" id="PF00011">
    <property type="entry name" value="HSP20"/>
    <property type="match status" value="2"/>
</dbReference>
<reference evidence="5 6" key="1">
    <citation type="journal article" date="2013" name="Nat. Genet.">
        <title>The genome of the hydatid tapeworm Echinococcus granulosus.</title>
        <authorList>
            <person name="Zheng H."/>
            <person name="Zhang W."/>
            <person name="Zhang L."/>
            <person name="Zhang Z."/>
            <person name="Li J."/>
            <person name="Lu G."/>
            <person name="Zhu Y."/>
            <person name="Wang Y."/>
            <person name="Huang Y."/>
            <person name="Liu J."/>
            <person name="Kang H."/>
            <person name="Chen J."/>
            <person name="Wang L."/>
            <person name="Chen A."/>
            <person name="Yu S."/>
            <person name="Gao Z."/>
            <person name="Jin L."/>
            <person name="Gu W."/>
            <person name="Wang Z."/>
            <person name="Zhao L."/>
            <person name="Shi B."/>
            <person name="Wen H."/>
            <person name="Lin R."/>
            <person name="Jones M.K."/>
            <person name="Brejova B."/>
            <person name="Vinar T."/>
            <person name="Zhao G."/>
            <person name="McManus D.P."/>
            <person name="Chen Z."/>
            <person name="Zhou Y."/>
            <person name="Wang S."/>
        </authorList>
    </citation>
    <scope>NUCLEOTIDE SEQUENCE [LARGE SCALE GENOMIC DNA]</scope>
</reference>
<feature type="compositionally biased region" description="Low complexity" evidence="3">
    <location>
        <begin position="226"/>
        <end position="238"/>
    </location>
</feature>
<dbReference type="InterPro" id="IPR001436">
    <property type="entry name" value="Alpha-crystallin/sHSP_animal"/>
</dbReference>
<gene>
    <name evidence="5" type="ORF">EGR_01882</name>
</gene>
<sequence>MSTPAGFHESVAHTCTYLLRAMSATSSYRSEISIPVKKDPRTFEQSRKDLVTKLEKSYKSSSTKDTGGDTISSVSSQSVKSETRSSGGRPLTDGSSWEFQRSRWIDEAKRQFDDDVRRMRSNMFALEPVDEFDLENWDNFGSLRGGLGGADHGFEAMERRMQAMRQQMDNQMRVLGSGSGPGHPAGHHQMTSHYSTSSTRTVNNGGVVTSNTSTTQESRQTVDGVTTGTKSHSSSSSTNKLGPGADHQMLTTAAPVGAVIPASPNSAGVMDFLSNAYEVGDDGLVHFKLRFDAKDFAPEDIDVTTVGKRLTVHASKSVKTATSTSTREFSRSVDLPRSIDHEKFQCSLTEDGVLVLDAPVKAPDYASITFDSGHNLGIRPKDSSALKPAETQVTSSSLKITGQSGPVILNDGTGGRKIHLEVPVEAGYSADDLCVRMDANKICVSGKKERSTDRSTSGSCSKSSEFSEFTRTFEVPETIDPFTVSAILKDNTLVIEAPLLCTV</sequence>
<evidence type="ECO:0000313" key="6">
    <source>
        <dbReference type="Proteomes" id="UP000019149"/>
    </source>
</evidence>
<dbReference type="PANTHER" id="PTHR45640">
    <property type="entry name" value="HEAT SHOCK PROTEIN HSP-12.2-RELATED"/>
    <property type="match status" value="1"/>
</dbReference>
<protein>
    <submittedName>
        <fullName evidence="5">Major egg antigen</fullName>
    </submittedName>
</protein>
<dbReference type="InterPro" id="IPR002068">
    <property type="entry name" value="A-crystallin/Hsp20_dom"/>
</dbReference>
<accession>W6URS7</accession>
<evidence type="ECO:0000256" key="3">
    <source>
        <dbReference type="SAM" id="MobiDB-lite"/>
    </source>
</evidence>
<dbReference type="CTD" id="36337597"/>
<evidence type="ECO:0000259" key="4">
    <source>
        <dbReference type="PROSITE" id="PS01031"/>
    </source>
</evidence>
<dbReference type="GeneID" id="36337597"/>
<dbReference type="EMBL" id="APAU02000007">
    <property type="protein sequence ID" value="EUB63391.1"/>
    <property type="molecule type" value="Genomic_DNA"/>
</dbReference>
<dbReference type="GO" id="GO:0005737">
    <property type="term" value="C:cytoplasm"/>
    <property type="evidence" value="ECO:0007669"/>
    <property type="project" value="TreeGrafter"/>
</dbReference>
<evidence type="ECO:0000256" key="1">
    <source>
        <dbReference type="PROSITE-ProRule" id="PRU00285"/>
    </source>
</evidence>
<feature type="region of interest" description="Disordered" evidence="3">
    <location>
        <begin position="54"/>
        <end position="96"/>
    </location>
</feature>
<feature type="domain" description="SHSP" evidence="4">
    <location>
        <begin position="398"/>
        <end position="503"/>
    </location>
</feature>
<dbReference type="GO" id="GO:0009408">
    <property type="term" value="P:response to heat"/>
    <property type="evidence" value="ECO:0007669"/>
    <property type="project" value="TreeGrafter"/>
</dbReference>
<dbReference type="STRING" id="6210.W6URS7"/>
<keyword evidence="6" id="KW-1185">Reference proteome</keyword>
<dbReference type="PROSITE" id="PS01031">
    <property type="entry name" value="SHSP"/>
    <property type="match status" value="2"/>
</dbReference>
<comment type="similarity">
    <text evidence="1 2">Belongs to the small heat shock protein (HSP20) family.</text>
</comment>
<dbReference type="OrthoDB" id="10060792at2759"/>
<name>W6URS7_ECHGR</name>
<dbReference type="Gene3D" id="2.60.40.790">
    <property type="match status" value="2"/>
</dbReference>
<dbReference type="KEGG" id="egl:EGR_01882"/>
<dbReference type="GO" id="GO:0005634">
    <property type="term" value="C:nucleus"/>
    <property type="evidence" value="ECO:0007669"/>
    <property type="project" value="TreeGrafter"/>
</dbReference>
<evidence type="ECO:0000313" key="5">
    <source>
        <dbReference type="EMBL" id="EUB63391.1"/>
    </source>
</evidence>
<dbReference type="AlphaFoldDB" id="W6URS7"/>
<dbReference type="OMA" id="DYASITF"/>
<dbReference type="CDD" id="cd06526">
    <property type="entry name" value="metazoan_ACD"/>
    <property type="match status" value="2"/>
</dbReference>
<dbReference type="GO" id="GO:0051082">
    <property type="term" value="F:unfolded protein binding"/>
    <property type="evidence" value="ECO:0007669"/>
    <property type="project" value="TreeGrafter"/>
</dbReference>
<dbReference type="PANTHER" id="PTHR45640:SF26">
    <property type="entry name" value="RE23625P"/>
    <property type="match status" value="1"/>
</dbReference>
<proteinExistence type="inferred from homology"/>
<evidence type="ECO:0000256" key="2">
    <source>
        <dbReference type="RuleBase" id="RU003616"/>
    </source>
</evidence>
<dbReference type="RefSeq" id="XP_024354587.1">
    <property type="nucleotide sequence ID" value="XM_024491131.1"/>
</dbReference>
<organism evidence="5 6">
    <name type="scientific">Echinococcus granulosus</name>
    <name type="common">Hydatid tapeworm</name>
    <dbReference type="NCBI Taxonomy" id="6210"/>
    <lineage>
        <taxon>Eukaryota</taxon>
        <taxon>Metazoa</taxon>
        <taxon>Spiralia</taxon>
        <taxon>Lophotrochozoa</taxon>
        <taxon>Platyhelminthes</taxon>
        <taxon>Cestoda</taxon>
        <taxon>Eucestoda</taxon>
        <taxon>Cyclophyllidea</taxon>
        <taxon>Taeniidae</taxon>
        <taxon>Echinococcus</taxon>
        <taxon>Echinococcus granulosus group</taxon>
    </lineage>
</organism>